<dbReference type="SMART" id="SM00729">
    <property type="entry name" value="Elp3"/>
    <property type="match status" value="1"/>
</dbReference>
<comment type="cofactor">
    <cofactor evidence="1">
        <name>[4Fe-4S] cluster</name>
        <dbReference type="ChEBI" id="CHEBI:49883"/>
    </cofactor>
</comment>
<feature type="domain" description="MTTase N-terminal" evidence="13">
    <location>
        <begin position="1"/>
        <end position="94"/>
    </location>
</feature>
<keyword evidence="15" id="KW-1185">Reference proteome</keyword>
<dbReference type="STRING" id="667725.A0A0L0G608"/>
<dbReference type="OrthoDB" id="1730074at2759"/>
<dbReference type="Proteomes" id="UP000054560">
    <property type="component" value="Unassembled WGS sequence"/>
</dbReference>
<accession>A0A0L0G608</accession>
<dbReference type="RefSeq" id="XP_014158286.1">
    <property type="nucleotide sequence ID" value="XM_014302811.1"/>
</dbReference>
<dbReference type="AlphaFoldDB" id="A0A0L0G608"/>
<evidence type="ECO:0000313" key="14">
    <source>
        <dbReference type="EMBL" id="KNC84384.1"/>
    </source>
</evidence>
<evidence type="ECO:0000256" key="4">
    <source>
        <dbReference type="ARBA" id="ARBA00022485"/>
    </source>
</evidence>
<dbReference type="PROSITE" id="PS01278">
    <property type="entry name" value="MTTASE_RADICAL"/>
    <property type="match status" value="1"/>
</dbReference>
<name>A0A0L0G608_9EUKA</name>
<dbReference type="PROSITE" id="PS50926">
    <property type="entry name" value="TRAM"/>
    <property type="match status" value="1"/>
</dbReference>
<dbReference type="GO" id="GO:0005783">
    <property type="term" value="C:endoplasmic reticulum"/>
    <property type="evidence" value="ECO:0007669"/>
    <property type="project" value="TreeGrafter"/>
</dbReference>
<proteinExistence type="predicted"/>
<evidence type="ECO:0000256" key="7">
    <source>
        <dbReference type="ARBA" id="ARBA00022723"/>
    </source>
</evidence>
<dbReference type="InterPro" id="IPR038135">
    <property type="entry name" value="Methylthiotransferase_N_sf"/>
</dbReference>
<evidence type="ECO:0000256" key="8">
    <source>
        <dbReference type="ARBA" id="ARBA00023004"/>
    </source>
</evidence>
<comment type="function">
    <text evidence="2">Catalyzes the methylthiolation of N6-threonylcarbamoyladenosine (t(6)A), leading to the formation of 2-methylthio-N6-threonylcarbamoyladenosine (ms(2)t(6)A) at position 37 in tRNAs that read codons beginning with adenine.</text>
</comment>
<dbReference type="InterPro" id="IPR020612">
    <property type="entry name" value="Methylthiotransferase_CS"/>
</dbReference>
<organism evidence="14 15">
    <name type="scientific">Sphaeroforma arctica JP610</name>
    <dbReference type="NCBI Taxonomy" id="667725"/>
    <lineage>
        <taxon>Eukaryota</taxon>
        <taxon>Ichthyosporea</taxon>
        <taxon>Ichthyophonida</taxon>
        <taxon>Sphaeroforma</taxon>
    </lineage>
</organism>
<evidence type="ECO:0000256" key="6">
    <source>
        <dbReference type="ARBA" id="ARBA00022691"/>
    </source>
</evidence>
<dbReference type="EC" id="2.8.4.5" evidence="3"/>
<keyword evidence="4" id="KW-0004">4Fe-4S</keyword>
<keyword evidence="8" id="KW-0408">Iron</keyword>
<evidence type="ECO:0000259" key="13">
    <source>
        <dbReference type="PROSITE" id="PS51449"/>
    </source>
</evidence>
<comment type="catalytic activity">
    <reaction evidence="11">
        <text>N(6)-L-threonylcarbamoyladenosine(37) in tRNA + (sulfur carrier)-SH + AH2 + 2 S-adenosyl-L-methionine = 2-methylsulfanyl-N(6)-L-threonylcarbamoyladenosine(37) in tRNA + (sulfur carrier)-H + 5'-deoxyadenosine + L-methionine + A + S-adenosyl-L-homocysteine + 2 H(+)</text>
        <dbReference type="Rhea" id="RHEA:37075"/>
        <dbReference type="Rhea" id="RHEA-COMP:10163"/>
        <dbReference type="Rhea" id="RHEA-COMP:11092"/>
        <dbReference type="Rhea" id="RHEA-COMP:14737"/>
        <dbReference type="Rhea" id="RHEA-COMP:14739"/>
        <dbReference type="ChEBI" id="CHEBI:13193"/>
        <dbReference type="ChEBI" id="CHEBI:15378"/>
        <dbReference type="ChEBI" id="CHEBI:17319"/>
        <dbReference type="ChEBI" id="CHEBI:17499"/>
        <dbReference type="ChEBI" id="CHEBI:29917"/>
        <dbReference type="ChEBI" id="CHEBI:57844"/>
        <dbReference type="ChEBI" id="CHEBI:57856"/>
        <dbReference type="ChEBI" id="CHEBI:59789"/>
        <dbReference type="ChEBI" id="CHEBI:64428"/>
        <dbReference type="ChEBI" id="CHEBI:74418"/>
        <dbReference type="ChEBI" id="CHEBI:74420"/>
        <dbReference type="EC" id="2.8.4.5"/>
    </reaction>
</comment>
<evidence type="ECO:0000256" key="2">
    <source>
        <dbReference type="ARBA" id="ARBA00002399"/>
    </source>
</evidence>
<dbReference type="PANTHER" id="PTHR11918">
    <property type="entry name" value="RADICAL SAM PROTEINS"/>
    <property type="match status" value="1"/>
</dbReference>
<dbReference type="InterPro" id="IPR002792">
    <property type="entry name" value="TRAM_dom"/>
</dbReference>
<dbReference type="SFLD" id="SFLDS00029">
    <property type="entry name" value="Radical_SAM"/>
    <property type="match status" value="1"/>
</dbReference>
<dbReference type="Gene3D" id="3.40.50.12160">
    <property type="entry name" value="Methylthiotransferase, N-terminal domain"/>
    <property type="match status" value="1"/>
</dbReference>
<evidence type="ECO:0000259" key="12">
    <source>
        <dbReference type="PROSITE" id="PS50926"/>
    </source>
</evidence>
<evidence type="ECO:0000256" key="9">
    <source>
        <dbReference type="ARBA" id="ARBA00023014"/>
    </source>
</evidence>
<feature type="domain" description="TRAM" evidence="12">
    <location>
        <begin position="269"/>
        <end position="331"/>
    </location>
</feature>
<sequence length="405" mass="44732">MLTLCSICISRAPSGYHITNTAEEAALWVLNSCTVKNPSEQSLQGAIQKAKDSDRRVVIAGCVSQGAPGTYQGYSIVGVQQIDRIVEVVEETLKGHSVRLLKEKKQDGSDGGKKTRAGGAALSLPKIRKNPLIEIVPISTGCLNQCTYCKTKHARGELGSYPLEEIVNRVEEVLAEGVVEELASYLIDNVPHMTVSTDIICGFPTETAEEFEETLDLIKKYKFPVLNISKFYPRPGTPAANMKKVNTLECKQRSRAATILFNSYQIYTPERIGLEYMVLVTDVSSDGNYWVAHNQSFEQILIPKLDQYLGKYIRVQITEIGKFYMKADVLEESVEKAPYVPPPLPFGQVSGGQKTPKTQKPQLGQVVQEIKSKQKSLYVAVAAVAVYVLIKFVRRYLTSGSSALT</sequence>
<dbReference type="Gene3D" id="3.80.30.20">
    <property type="entry name" value="tm_1862 like domain"/>
    <property type="match status" value="2"/>
</dbReference>
<evidence type="ECO:0000256" key="3">
    <source>
        <dbReference type="ARBA" id="ARBA00013273"/>
    </source>
</evidence>
<evidence type="ECO:0000256" key="5">
    <source>
        <dbReference type="ARBA" id="ARBA00022679"/>
    </source>
</evidence>
<dbReference type="InterPro" id="IPR006638">
    <property type="entry name" value="Elp3/MiaA/NifB-like_rSAM"/>
</dbReference>
<keyword evidence="9" id="KW-0411">Iron-sulfur</keyword>
<dbReference type="GeneID" id="25903904"/>
<keyword evidence="6" id="KW-0949">S-adenosyl-L-methionine</keyword>
<dbReference type="eggNOG" id="KOG4355">
    <property type="taxonomic scope" value="Eukaryota"/>
</dbReference>
<dbReference type="EMBL" id="KQ241768">
    <property type="protein sequence ID" value="KNC84384.1"/>
    <property type="molecule type" value="Genomic_DNA"/>
</dbReference>
<dbReference type="PANTHER" id="PTHR11918:SF45">
    <property type="entry name" value="THREONYLCARBAMOYLADENOSINE TRNA METHYLTHIOTRANSFERASE"/>
    <property type="match status" value="1"/>
</dbReference>
<dbReference type="SUPFAM" id="SSF102114">
    <property type="entry name" value="Radical SAM enzymes"/>
    <property type="match status" value="2"/>
</dbReference>
<reference evidence="14 15" key="1">
    <citation type="submission" date="2011-02" db="EMBL/GenBank/DDBJ databases">
        <title>The Genome Sequence of Sphaeroforma arctica JP610.</title>
        <authorList>
            <consortium name="The Broad Institute Genome Sequencing Platform"/>
            <person name="Russ C."/>
            <person name="Cuomo C."/>
            <person name="Young S.K."/>
            <person name="Zeng Q."/>
            <person name="Gargeya S."/>
            <person name="Alvarado L."/>
            <person name="Berlin A."/>
            <person name="Chapman S.B."/>
            <person name="Chen Z."/>
            <person name="Freedman E."/>
            <person name="Gellesch M."/>
            <person name="Goldberg J."/>
            <person name="Griggs A."/>
            <person name="Gujja S."/>
            <person name="Heilman E."/>
            <person name="Heiman D."/>
            <person name="Howarth C."/>
            <person name="Mehta T."/>
            <person name="Neiman D."/>
            <person name="Pearson M."/>
            <person name="Roberts A."/>
            <person name="Saif S."/>
            <person name="Shea T."/>
            <person name="Shenoy N."/>
            <person name="Sisk P."/>
            <person name="Stolte C."/>
            <person name="Sykes S."/>
            <person name="White J."/>
            <person name="Yandava C."/>
            <person name="Burger G."/>
            <person name="Gray M.W."/>
            <person name="Holland P.W.H."/>
            <person name="King N."/>
            <person name="Lang F.B.F."/>
            <person name="Roger A.J."/>
            <person name="Ruiz-Trillo I."/>
            <person name="Haas B."/>
            <person name="Nusbaum C."/>
            <person name="Birren B."/>
        </authorList>
    </citation>
    <scope>NUCLEOTIDE SEQUENCE [LARGE SCALE GENOMIC DNA]</scope>
    <source>
        <strain evidence="14 15">JP610</strain>
    </source>
</reference>
<evidence type="ECO:0000256" key="10">
    <source>
        <dbReference type="ARBA" id="ARBA00031213"/>
    </source>
</evidence>
<dbReference type="InterPro" id="IPR013848">
    <property type="entry name" value="Methylthiotransferase_N"/>
</dbReference>
<evidence type="ECO:0000313" key="15">
    <source>
        <dbReference type="Proteomes" id="UP000054560"/>
    </source>
</evidence>
<evidence type="ECO:0000256" key="1">
    <source>
        <dbReference type="ARBA" id="ARBA00001966"/>
    </source>
</evidence>
<dbReference type="Pfam" id="PF00919">
    <property type="entry name" value="UPF0004"/>
    <property type="match status" value="1"/>
</dbReference>
<dbReference type="GO" id="GO:0046872">
    <property type="term" value="F:metal ion binding"/>
    <property type="evidence" value="ECO:0007669"/>
    <property type="project" value="UniProtKB-KW"/>
</dbReference>
<dbReference type="PROSITE" id="PS51449">
    <property type="entry name" value="MTTASE_N"/>
    <property type="match status" value="1"/>
</dbReference>
<dbReference type="GO" id="GO:0051539">
    <property type="term" value="F:4 iron, 4 sulfur cluster binding"/>
    <property type="evidence" value="ECO:0007669"/>
    <property type="project" value="UniProtKB-KW"/>
</dbReference>
<dbReference type="GO" id="GO:0035598">
    <property type="term" value="F:tRNA (N(6)-L-threonylcarbamoyladenosine(37)-C(2))-methylthiotransferase activity"/>
    <property type="evidence" value="ECO:0007669"/>
    <property type="project" value="UniProtKB-EC"/>
</dbReference>
<gene>
    <name evidence="14" type="ORF">SARC_03400</name>
</gene>
<keyword evidence="5" id="KW-0808">Transferase</keyword>
<dbReference type="InterPro" id="IPR058240">
    <property type="entry name" value="rSAM_sf"/>
</dbReference>
<keyword evidence="7" id="KW-0479">Metal-binding</keyword>
<dbReference type="InterPro" id="IPR007197">
    <property type="entry name" value="rSAM"/>
</dbReference>
<evidence type="ECO:0000256" key="11">
    <source>
        <dbReference type="ARBA" id="ARBA00051661"/>
    </source>
</evidence>
<protein>
    <recommendedName>
        <fullName evidence="3">tRNA (N(6)-L-threonylcarbamoyladenosine(37)-C(2))-methylthiotransferase</fullName>
        <ecNumber evidence="3">2.8.4.5</ecNumber>
    </recommendedName>
    <alternativeName>
        <fullName evidence="10">tRNA-t(6)A37 methylthiotransferase</fullName>
    </alternativeName>
</protein>
<dbReference type="InterPro" id="IPR023404">
    <property type="entry name" value="rSAM_horseshoe"/>
</dbReference>